<dbReference type="GO" id="GO:0008758">
    <property type="term" value="F:UDP-2,3-diacylglucosamine hydrolase activity"/>
    <property type="evidence" value="ECO:0007669"/>
    <property type="project" value="TreeGrafter"/>
</dbReference>
<dbReference type="GO" id="GO:0009245">
    <property type="term" value="P:lipid A biosynthetic process"/>
    <property type="evidence" value="ECO:0007669"/>
    <property type="project" value="TreeGrafter"/>
</dbReference>
<dbReference type="CDD" id="cd07385">
    <property type="entry name" value="MPP_YkuE_C"/>
    <property type="match status" value="1"/>
</dbReference>
<evidence type="ECO:0000313" key="5">
    <source>
        <dbReference type="EMBL" id="QFQ13581.1"/>
    </source>
</evidence>
<keyword evidence="6" id="KW-1185">Reference proteome</keyword>
<dbReference type="AlphaFoldDB" id="A0A5P8E989"/>
<dbReference type="OrthoDB" id="9780884at2"/>
<dbReference type="InterPro" id="IPR004843">
    <property type="entry name" value="Calcineurin-like_PHP"/>
</dbReference>
<name>A0A5P8E989_9BACT</name>
<gene>
    <name evidence="5" type="ORF">C7Y71_011515</name>
</gene>
<accession>A0A5P8E989</accession>
<dbReference type="SUPFAM" id="SSF56300">
    <property type="entry name" value="Metallo-dependent phosphatases"/>
    <property type="match status" value="1"/>
</dbReference>
<organism evidence="5 6">
    <name type="scientific">Pseudoprevotella muciniphila</name>
    <dbReference type="NCBI Taxonomy" id="2133944"/>
    <lineage>
        <taxon>Bacteria</taxon>
        <taxon>Pseudomonadati</taxon>
        <taxon>Bacteroidota</taxon>
        <taxon>Bacteroidia</taxon>
        <taxon>Bacteroidales</taxon>
        <taxon>Prevotellaceae</taxon>
        <taxon>Pseudoprevotella</taxon>
    </lineage>
</organism>
<evidence type="ECO:0000256" key="3">
    <source>
        <dbReference type="SAM" id="Phobius"/>
    </source>
</evidence>
<dbReference type="Pfam" id="PF00149">
    <property type="entry name" value="Metallophos"/>
    <property type="match status" value="1"/>
</dbReference>
<feature type="transmembrane region" description="Helical" evidence="3">
    <location>
        <begin position="98"/>
        <end position="118"/>
    </location>
</feature>
<sequence>MYLSHIFILMLLLPLTADILLWFVLPRRKWRWISLIPNALMLVFFLISAILESKEADSQICRMWIISVIVTLCTAEIILLSFLLISRIFKKRRLLRRSIIVCGIGICALFLVYMLYAFTLGQKQYVTTELELTDRRIPKSFDGYRIAFISDLHVDTQHGTPSTIDSIVNYINSTHADLILFGGDIVTHHSGQLDEFITPLSRLSATDGVISVLGNHDYMAYTSWNSDEERLRDIQRLVSMERGMDWKVLLNRHRTIRRGGDSIAIIGVQNDSERDDARHPRFGDLKKAMRGLNDCVFKILVSHDPSHWRRSVVEKTDIPLTLSGHTHGMQLSLPFVNFGALFFREYAGAYHEKDQMLYVTSGIGTSLMRARFVAWPEVVVVTLRSR</sequence>
<keyword evidence="1" id="KW-0479">Metal-binding</keyword>
<dbReference type="PANTHER" id="PTHR31302:SF31">
    <property type="entry name" value="PHOSPHODIESTERASE YAEI"/>
    <property type="match status" value="1"/>
</dbReference>
<dbReference type="RefSeq" id="WP_111899086.1">
    <property type="nucleotide sequence ID" value="NZ_CP033459.1"/>
</dbReference>
<evidence type="ECO:0000313" key="6">
    <source>
        <dbReference type="Proteomes" id="UP000249375"/>
    </source>
</evidence>
<evidence type="ECO:0000256" key="1">
    <source>
        <dbReference type="ARBA" id="ARBA00022723"/>
    </source>
</evidence>
<evidence type="ECO:0000259" key="4">
    <source>
        <dbReference type="Pfam" id="PF00149"/>
    </source>
</evidence>
<keyword evidence="2" id="KW-0378">Hydrolase</keyword>
<keyword evidence="3" id="KW-0812">Transmembrane</keyword>
<dbReference type="InterPro" id="IPR029052">
    <property type="entry name" value="Metallo-depent_PP-like"/>
</dbReference>
<reference evidence="5 6" key="1">
    <citation type="submission" date="2018-11" db="EMBL/GenBank/DDBJ databases">
        <authorList>
            <person name="Na S.W."/>
            <person name="Baik M."/>
        </authorList>
    </citation>
    <scope>NUCLEOTIDE SEQUENCE [LARGE SCALE GENOMIC DNA]</scope>
    <source>
        <strain evidence="5 6">E39</strain>
    </source>
</reference>
<dbReference type="PANTHER" id="PTHR31302">
    <property type="entry name" value="TRANSMEMBRANE PROTEIN WITH METALLOPHOSPHOESTERASE DOMAIN-RELATED"/>
    <property type="match status" value="1"/>
</dbReference>
<protein>
    <submittedName>
        <fullName evidence="5">Metallophosphoesterase</fullName>
    </submittedName>
</protein>
<dbReference type="EMBL" id="CP033459">
    <property type="protein sequence ID" value="QFQ13581.1"/>
    <property type="molecule type" value="Genomic_DNA"/>
</dbReference>
<keyword evidence="3" id="KW-0472">Membrane</keyword>
<proteinExistence type="predicted"/>
<dbReference type="Proteomes" id="UP000249375">
    <property type="component" value="Chromosome"/>
</dbReference>
<feature type="transmembrane region" description="Helical" evidence="3">
    <location>
        <begin position="6"/>
        <end position="25"/>
    </location>
</feature>
<keyword evidence="3" id="KW-1133">Transmembrane helix</keyword>
<evidence type="ECO:0000256" key="2">
    <source>
        <dbReference type="ARBA" id="ARBA00022801"/>
    </source>
</evidence>
<feature type="transmembrane region" description="Helical" evidence="3">
    <location>
        <begin position="32"/>
        <end position="51"/>
    </location>
</feature>
<dbReference type="Gene3D" id="3.60.21.10">
    <property type="match status" value="1"/>
</dbReference>
<dbReference type="KEGG" id="alq:C7Y71_011515"/>
<feature type="domain" description="Calcineurin-like phosphoesterase" evidence="4">
    <location>
        <begin position="145"/>
        <end position="328"/>
    </location>
</feature>
<dbReference type="GO" id="GO:0016020">
    <property type="term" value="C:membrane"/>
    <property type="evidence" value="ECO:0007669"/>
    <property type="project" value="GOC"/>
</dbReference>
<dbReference type="GO" id="GO:0046872">
    <property type="term" value="F:metal ion binding"/>
    <property type="evidence" value="ECO:0007669"/>
    <property type="project" value="UniProtKB-KW"/>
</dbReference>
<dbReference type="InterPro" id="IPR051158">
    <property type="entry name" value="Metallophosphoesterase_sf"/>
</dbReference>
<feature type="transmembrane region" description="Helical" evidence="3">
    <location>
        <begin position="63"/>
        <end position="86"/>
    </location>
</feature>